<dbReference type="Proteomes" id="UP001165085">
    <property type="component" value="Unassembled WGS sequence"/>
</dbReference>
<keyword evidence="4" id="KW-1185">Reference proteome</keyword>
<evidence type="ECO:0000256" key="2">
    <source>
        <dbReference type="SAM" id="MobiDB-lite"/>
    </source>
</evidence>
<comment type="caution">
    <text evidence="3">The sequence shown here is derived from an EMBL/GenBank/DDBJ whole genome shotgun (WGS) entry which is preliminary data.</text>
</comment>
<evidence type="ECO:0000313" key="4">
    <source>
        <dbReference type="Proteomes" id="UP001165085"/>
    </source>
</evidence>
<gene>
    <name evidence="3" type="ORF">TrST_g13058</name>
</gene>
<sequence>MSSFTKENVMDVLKAGEAFAGAVVSTANSIPFLGVVVSVIGQVEVMRENKTSSESLADLMQTMCISVKNTLLCIKSDEIFMTSNDMTSLKLVGDTVVKASKFIFSFFNKHWFPRYTLAQDYKKALEQFSRNLSMALQGLEMQYKVYSHNALMKQGQAQLVAVAAINDLGDVKQAMTKVEEDAKKNKANLLLMKKIMSNRERKSSSMMDEQASAMQAEREAAEKAMQAKVDAAEQQVKVYEEMKEAVEKSKEEEVQVLKQRLEEAVKKAEALAKEKEGEVEREAKEMEFKLQDAKLEEEIVVGGEEEEDEEGGGEGGEGAIDQLVKGSHTPEDAKTLLKDLGERCGWGTSPDGFTLDFELARAIHSLRAAMMQCENKLDEDDIDDDEADEVEEKSAAYNAKYLEVEEHHKEQVLPTASLLVKALERMEGWDTEAGRELAEKNANELLEKNQDVKTKRKAYTDSDAKLQAAKKDPDFDREEKKQLRNQTKELKKIAYEAELAVGIFRPDEGKEGKAARMRDMNVIRAILVSAEAGEKDVEKLDWDEALVGQPKKYPCPGSPGSSFEVAYSWSQHERFSKSGNWKLEMERPEKKEMKKKLKRTDSDIKTAVNEWCANKSSAETKYGHISKWDVSSVTNMRYLFCCGSEGPGEAGKRFNDDISRSNTSNWNLSGKDTYCMFERG</sequence>
<keyword evidence="1" id="KW-0175">Coiled coil</keyword>
<protein>
    <submittedName>
        <fullName evidence="3">Uncharacterized protein</fullName>
    </submittedName>
</protein>
<proteinExistence type="predicted"/>
<organism evidence="3 4">
    <name type="scientific">Triparma strigata</name>
    <dbReference type="NCBI Taxonomy" id="1606541"/>
    <lineage>
        <taxon>Eukaryota</taxon>
        <taxon>Sar</taxon>
        <taxon>Stramenopiles</taxon>
        <taxon>Ochrophyta</taxon>
        <taxon>Bolidophyceae</taxon>
        <taxon>Parmales</taxon>
        <taxon>Triparmaceae</taxon>
        <taxon>Triparma</taxon>
    </lineage>
</organism>
<feature type="region of interest" description="Disordered" evidence="2">
    <location>
        <begin position="449"/>
        <end position="479"/>
    </location>
</feature>
<dbReference type="AlphaFoldDB" id="A0A9W7BG69"/>
<evidence type="ECO:0000256" key="1">
    <source>
        <dbReference type="SAM" id="Coils"/>
    </source>
</evidence>
<accession>A0A9W7BG69</accession>
<evidence type="ECO:0000313" key="3">
    <source>
        <dbReference type="EMBL" id="GMH85570.1"/>
    </source>
</evidence>
<dbReference type="OrthoDB" id="10564197at2759"/>
<feature type="coiled-coil region" evidence="1">
    <location>
        <begin position="222"/>
        <end position="296"/>
    </location>
</feature>
<name>A0A9W7BG69_9STRA</name>
<dbReference type="EMBL" id="BRXY01000305">
    <property type="protein sequence ID" value="GMH85570.1"/>
    <property type="molecule type" value="Genomic_DNA"/>
</dbReference>
<reference evidence="4" key="1">
    <citation type="journal article" date="2023" name="Commun. Biol.">
        <title>Genome analysis of Parmales, the sister group of diatoms, reveals the evolutionary specialization of diatoms from phago-mixotrophs to photoautotrophs.</title>
        <authorList>
            <person name="Ban H."/>
            <person name="Sato S."/>
            <person name="Yoshikawa S."/>
            <person name="Yamada K."/>
            <person name="Nakamura Y."/>
            <person name="Ichinomiya M."/>
            <person name="Sato N."/>
            <person name="Blanc-Mathieu R."/>
            <person name="Endo H."/>
            <person name="Kuwata A."/>
            <person name="Ogata H."/>
        </authorList>
    </citation>
    <scope>NUCLEOTIDE SEQUENCE [LARGE SCALE GENOMIC DNA]</scope>
    <source>
        <strain evidence="4">NIES 3701</strain>
    </source>
</reference>